<protein>
    <recommendedName>
        <fullName evidence="6">Lipoprotein</fullName>
    </recommendedName>
</protein>
<dbReference type="CDD" id="cd13597">
    <property type="entry name" value="PBP2_lipoprotein_Tp32"/>
    <property type="match status" value="1"/>
</dbReference>
<dbReference type="PANTHER" id="PTHR30429:SF0">
    <property type="entry name" value="METHIONINE-BINDING LIPOPROTEIN METQ"/>
    <property type="match status" value="1"/>
</dbReference>
<dbReference type="Gene3D" id="3.40.190.10">
    <property type="entry name" value="Periplasmic binding protein-like II"/>
    <property type="match status" value="2"/>
</dbReference>
<sequence>MMIKKRFLVLAGLSLLIAQSLQAAPLRVAADPLPHAEILEYVKTLDPKLDIKIVELSGGVNANELLASGDVDANYFQHLPYLKDQEKALGKTFAVVTSVHIEPLGIYSRKVKSLAALPEGASIAVPNNTTNLSRALWLLQDKGVIKLNAKGEAGSTLVTPKDISENPKKIKIVEIESPQLPRSLDDVDAAVINGNYALEAGLTPAKDALGLESAAHNPYANLLVTTPELAKDPRVLQLAKDLRSPQVAEFIRKNYQGSVIPVADQQHD</sequence>
<comment type="similarity">
    <text evidence="6">Belongs to the nlpA lipoprotein family.</text>
</comment>
<dbReference type="PANTHER" id="PTHR30429">
    <property type="entry name" value="D-METHIONINE-BINDING LIPOPROTEIN METQ"/>
    <property type="match status" value="1"/>
</dbReference>
<dbReference type="GO" id="GO:0016020">
    <property type="term" value="C:membrane"/>
    <property type="evidence" value="ECO:0007669"/>
    <property type="project" value="UniProtKB-SubCell"/>
</dbReference>
<evidence type="ECO:0000256" key="2">
    <source>
        <dbReference type="ARBA" id="ARBA00022729"/>
    </source>
</evidence>
<keyword evidence="9" id="KW-1185">Reference proteome</keyword>
<name>A0A1I5E4H8_9GAMM</name>
<accession>A0A1I5E4H8</accession>
<dbReference type="PIRSF" id="PIRSF002854">
    <property type="entry name" value="MetQ"/>
    <property type="match status" value="1"/>
</dbReference>
<comment type="subcellular location">
    <subcellularLocation>
        <location evidence="1">Membrane</location>
        <topology evidence="1">Lipid-anchor</topology>
    </subcellularLocation>
</comment>
<dbReference type="Pfam" id="PF03180">
    <property type="entry name" value="Lipoprotein_9"/>
    <property type="match status" value="1"/>
</dbReference>
<evidence type="ECO:0000256" key="6">
    <source>
        <dbReference type="PIRNR" id="PIRNR002854"/>
    </source>
</evidence>
<evidence type="ECO:0000313" key="9">
    <source>
        <dbReference type="Proteomes" id="UP000198968"/>
    </source>
</evidence>
<keyword evidence="4" id="KW-0564">Palmitate</keyword>
<dbReference type="AlphaFoldDB" id="A0A1I5E4H8"/>
<keyword evidence="2 7" id="KW-0732">Signal</keyword>
<proteinExistence type="inferred from homology"/>
<keyword evidence="5 6" id="KW-0449">Lipoprotein</keyword>
<dbReference type="InterPro" id="IPR004872">
    <property type="entry name" value="Lipoprotein_NlpA"/>
</dbReference>
<evidence type="ECO:0000256" key="5">
    <source>
        <dbReference type="ARBA" id="ARBA00023288"/>
    </source>
</evidence>
<dbReference type="Proteomes" id="UP000198968">
    <property type="component" value="Unassembled WGS sequence"/>
</dbReference>
<evidence type="ECO:0000256" key="1">
    <source>
        <dbReference type="ARBA" id="ARBA00004635"/>
    </source>
</evidence>
<feature type="signal peptide" evidence="7">
    <location>
        <begin position="1"/>
        <end position="23"/>
    </location>
</feature>
<keyword evidence="3" id="KW-0472">Membrane</keyword>
<feature type="chain" id="PRO_5011482023" description="Lipoprotein" evidence="7">
    <location>
        <begin position="24"/>
        <end position="268"/>
    </location>
</feature>
<evidence type="ECO:0000256" key="4">
    <source>
        <dbReference type="ARBA" id="ARBA00023139"/>
    </source>
</evidence>
<gene>
    <name evidence="8" type="ORF">SAMN05428971_2767</name>
</gene>
<reference evidence="9" key="1">
    <citation type="submission" date="2016-10" db="EMBL/GenBank/DDBJ databases">
        <authorList>
            <person name="Varghese N."/>
            <person name="Submissions S."/>
        </authorList>
    </citation>
    <scope>NUCLEOTIDE SEQUENCE [LARGE SCALE GENOMIC DNA]</scope>
    <source>
        <strain evidence="9">OV426</strain>
    </source>
</reference>
<evidence type="ECO:0000256" key="7">
    <source>
        <dbReference type="SAM" id="SignalP"/>
    </source>
</evidence>
<evidence type="ECO:0000313" key="8">
    <source>
        <dbReference type="EMBL" id="SFO06352.1"/>
    </source>
</evidence>
<organism evidence="8 9">
    <name type="scientific">Candidatus Pantoea varia</name>
    <dbReference type="NCBI Taxonomy" id="1881036"/>
    <lineage>
        <taxon>Bacteria</taxon>
        <taxon>Pseudomonadati</taxon>
        <taxon>Pseudomonadota</taxon>
        <taxon>Gammaproteobacteria</taxon>
        <taxon>Enterobacterales</taxon>
        <taxon>Erwiniaceae</taxon>
        <taxon>Pantoea</taxon>
    </lineage>
</organism>
<dbReference type="EMBL" id="FOVG01000003">
    <property type="protein sequence ID" value="SFO06352.1"/>
    <property type="molecule type" value="Genomic_DNA"/>
</dbReference>
<evidence type="ECO:0000256" key="3">
    <source>
        <dbReference type="ARBA" id="ARBA00023136"/>
    </source>
</evidence>
<dbReference type="SUPFAM" id="SSF53850">
    <property type="entry name" value="Periplasmic binding protein-like II"/>
    <property type="match status" value="1"/>
</dbReference>